<feature type="signal peptide" evidence="1">
    <location>
        <begin position="1"/>
        <end position="19"/>
    </location>
</feature>
<feature type="chain" id="PRO_5028827252" evidence="1">
    <location>
        <begin position="20"/>
        <end position="97"/>
    </location>
</feature>
<evidence type="ECO:0000256" key="1">
    <source>
        <dbReference type="SAM" id="SignalP"/>
    </source>
</evidence>
<dbReference type="PROSITE" id="PS51257">
    <property type="entry name" value="PROKAR_LIPOPROTEIN"/>
    <property type="match status" value="1"/>
</dbReference>
<accession>A0A7H0GJ84</accession>
<sequence>MTKRIVAALMLCLTFILSACSGGAPNESDLKEALTNTMEAQGGKQAVDMFKDTIASTKLVGCKESKEGNGYVCDWTTDMGASSGRLVKSEKGWKIFQ</sequence>
<dbReference type="Proteomes" id="UP000516028">
    <property type="component" value="Chromosome"/>
</dbReference>
<dbReference type="AlphaFoldDB" id="A0A7H0GJ84"/>
<gene>
    <name evidence="2" type="ORF">H9K75_20745</name>
</gene>
<name>A0A7H0GJ84_9BURK</name>
<organism evidence="2 3">
    <name type="scientific">Diaphorobacter aerolatus</name>
    <dbReference type="NCBI Taxonomy" id="1288495"/>
    <lineage>
        <taxon>Bacteria</taxon>
        <taxon>Pseudomonadati</taxon>
        <taxon>Pseudomonadota</taxon>
        <taxon>Betaproteobacteria</taxon>
        <taxon>Burkholderiales</taxon>
        <taxon>Comamonadaceae</taxon>
        <taxon>Diaphorobacter</taxon>
    </lineage>
</organism>
<proteinExistence type="predicted"/>
<keyword evidence="3" id="KW-1185">Reference proteome</keyword>
<dbReference type="EMBL" id="CP060783">
    <property type="protein sequence ID" value="QNP48350.1"/>
    <property type="molecule type" value="Genomic_DNA"/>
</dbReference>
<evidence type="ECO:0000313" key="3">
    <source>
        <dbReference type="Proteomes" id="UP000516028"/>
    </source>
</evidence>
<protein>
    <submittedName>
        <fullName evidence="2">Uncharacterized protein</fullName>
    </submittedName>
</protein>
<evidence type="ECO:0000313" key="2">
    <source>
        <dbReference type="EMBL" id="QNP48350.1"/>
    </source>
</evidence>
<dbReference type="RefSeq" id="WP_187723948.1">
    <property type="nucleotide sequence ID" value="NZ_CP060783.1"/>
</dbReference>
<dbReference type="KEGG" id="daer:H9K75_20745"/>
<keyword evidence="1" id="KW-0732">Signal</keyword>
<reference evidence="2 3" key="1">
    <citation type="submission" date="2020-08" db="EMBL/GenBank/DDBJ databases">
        <title>Genome sequence of Diaphorobacter aerolatus KACC 16536T.</title>
        <authorList>
            <person name="Hyun D.-W."/>
            <person name="Bae J.-W."/>
        </authorList>
    </citation>
    <scope>NUCLEOTIDE SEQUENCE [LARGE SCALE GENOMIC DNA]</scope>
    <source>
        <strain evidence="2 3">KACC 16536</strain>
    </source>
</reference>